<organism evidence="15">
    <name type="scientific">hydrothermal vent metagenome</name>
    <dbReference type="NCBI Taxonomy" id="652676"/>
    <lineage>
        <taxon>unclassified sequences</taxon>
        <taxon>metagenomes</taxon>
        <taxon>ecological metagenomes</taxon>
    </lineage>
</organism>
<gene>
    <name evidence="15" type="ORF">MNBD_GAMMA12-811</name>
</gene>
<evidence type="ECO:0000256" key="12">
    <source>
        <dbReference type="ARBA" id="ARBA00031183"/>
    </source>
</evidence>
<dbReference type="Pfam" id="PF07992">
    <property type="entry name" value="Pyr_redox_2"/>
    <property type="match status" value="1"/>
</dbReference>
<proteinExistence type="inferred from homology"/>
<keyword evidence="11" id="KW-0520">NAD</keyword>
<dbReference type="PIRSF" id="PIRSF000350">
    <property type="entry name" value="Mercury_reductase_MerA"/>
    <property type="match status" value="1"/>
</dbReference>
<dbReference type="InterPro" id="IPR016156">
    <property type="entry name" value="FAD/NAD-linked_Rdtase_dimer_sf"/>
</dbReference>
<dbReference type="GO" id="GO:0050660">
    <property type="term" value="F:flavin adenine dinucleotide binding"/>
    <property type="evidence" value="ECO:0007669"/>
    <property type="project" value="TreeGrafter"/>
</dbReference>
<dbReference type="PANTHER" id="PTHR22912:SF93">
    <property type="entry name" value="SOLUBLE PYRIDINE NUCLEOTIDE TRANSHYDROGENASE"/>
    <property type="match status" value="1"/>
</dbReference>
<evidence type="ECO:0000256" key="4">
    <source>
        <dbReference type="ARBA" id="ARBA00007532"/>
    </source>
</evidence>
<evidence type="ECO:0000256" key="2">
    <source>
        <dbReference type="ARBA" id="ARBA00002842"/>
    </source>
</evidence>
<comment type="subcellular location">
    <subcellularLocation>
        <location evidence="3">Cytoplasm</location>
    </subcellularLocation>
</comment>
<dbReference type="Pfam" id="PF02852">
    <property type="entry name" value="Pyr_redox_dim"/>
    <property type="match status" value="1"/>
</dbReference>
<dbReference type="GO" id="GO:0003957">
    <property type="term" value="F:NAD(P)+ transhydrogenase (Si-specific) activity"/>
    <property type="evidence" value="ECO:0007669"/>
    <property type="project" value="UniProtKB-EC"/>
</dbReference>
<dbReference type="SUPFAM" id="SSF55424">
    <property type="entry name" value="FAD/NAD-linked reductases, dimerisation (C-terminal) domain"/>
    <property type="match status" value="1"/>
</dbReference>
<keyword evidence="10 15" id="KW-0560">Oxidoreductase</keyword>
<comment type="similarity">
    <text evidence="4">Belongs to the class-I pyridine nucleotide-disulfide oxidoreductase family.</text>
</comment>
<reference evidence="15" key="1">
    <citation type="submission" date="2018-06" db="EMBL/GenBank/DDBJ databases">
        <authorList>
            <person name="Zhirakovskaya E."/>
        </authorList>
    </citation>
    <scope>NUCLEOTIDE SEQUENCE</scope>
</reference>
<evidence type="ECO:0000259" key="13">
    <source>
        <dbReference type="Pfam" id="PF02852"/>
    </source>
</evidence>
<dbReference type="GO" id="GO:0005829">
    <property type="term" value="C:cytosol"/>
    <property type="evidence" value="ECO:0007669"/>
    <property type="project" value="TreeGrafter"/>
</dbReference>
<dbReference type="PANTHER" id="PTHR22912">
    <property type="entry name" value="DISULFIDE OXIDOREDUCTASE"/>
    <property type="match status" value="1"/>
</dbReference>
<evidence type="ECO:0000256" key="5">
    <source>
        <dbReference type="ARBA" id="ARBA00012772"/>
    </source>
</evidence>
<dbReference type="EMBL" id="UOFL01000202">
    <property type="protein sequence ID" value="VAW80596.1"/>
    <property type="molecule type" value="Genomic_DNA"/>
</dbReference>
<evidence type="ECO:0000313" key="15">
    <source>
        <dbReference type="EMBL" id="VAW80596.1"/>
    </source>
</evidence>
<name>A0A3B0ZIR8_9ZZZZ</name>
<dbReference type="InterPro" id="IPR001100">
    <property type="entry name" value="Pyr_nuc-diS_OxRdtase"/>
</dbReference>
<dbReference type="AlphaFoldDB" id="A0A3B0ZIR8"/>
<dbReference type="SUPFAM" id="SSF51905">
    <property type="entry name" value="FAD/NAD(P)-binding domain"/>
    <property type="match status" value="1"/>
</dbReference>
<comment type="function">
    <text evidence="2">Conversion of NADPH, generated by peripheral catabolic pathways, to NADH, which can enter the respiratory chain for energy generation.</text>
</comment>
<keyword evidence="9" id="KW-0521">NADP</keyword>
<dbReference type="Gene3D" id="3.50.50.60">
    <property type="entry name" value="FAD/NAD(P)-binding domain"/>
    <property type="match status" value="2"/>
</dbReference>
<dbReference type="GO" id="GO:0006103">
    <property type="term" value="P:2-oxoglutarate metabolic process"/>
    <property type="evidence" value="ECO:0007669"/>
    <property type="project" value="TreeGrafter"/>
</dbReference>
<dbReference type="PRINTS" id="PR00411">
    <property type="entry name" value="PNDRDTASEI"/>
</dbReference>
<evidence type="ECO:0000256" key="1">
    <source>
        <dbReference type="ARBA" id="ARBA00001974"/>
    </source>
</evidence>
<accession>A0A3B0ZIR8</accession>
<dbReference type="Gene3D" id="3.30.390.30">
    <property type="match status" value="1"/>
</dbReference>
<feature type="domain" description="FAD/NAD(P)-binding" evidence="14">
    <location>
        <begin position="6"/>
        <end position="328"/>
    </location>
</feature>
<dbReference type="GO" id="GO:0004148">
    <property type="term" value="F:dihydrolipoyl dehydrogenase (NADH) activity"/>
    <property type="evidence" value="ECO:0007669"/>
    <property type="project" value="TreeGrafter"/>
</dbReference>
<keyword evidence="6" id="KW-0963">Cytoplasm</keyword>
<evidence type="ECO:0000256" key="7">
    <source>
        <dbReference type="ARBA" id="ARBA00022630"/>
    </source>
</evidence>
<evidence type="ECO:0000256" key="3">
    <source>
        <dbReference type="ARBA" id="ARBA00004496"/>
    </source>
</evidence>
<dbReference type="EC" id="1.6.1.1" evidence="5"/>
<dbReference type="InterPro" id="IPR036188">
    <property type="entry name" value="FAD/NAD-bd_sf"/>
</dbReference>
<evidence type="ECO:0000259" key="14">
    <source>
        <dbReference type="Pfam" id="PF07992"/>
    </source>
</evidence>
<dbReference type="PRINTS" id="PR00368">
    <property type="entry name" value="FADPNR"/>
</dbReference>
<evidence type="ECO:0000256" key="9">
    <source>
        <dbReference type="ARBA" id="ARBA00022857"/>
    </source>
</evidence>
<dbReference type="InterPro" id="IPR023753">
    <property type="entry name" value="FAD/NAD-binding_dom"/>
</dbReference>
<evidence type="ECO:0000256" key="6">
    <source>
        <dbReference type="ARBA" id="ARBA00022490"/>
    </source>
</evidence>
<sequence>MSKYNYDVLVVGSGPGGKHAAIAAAHLGKKVGIIERKSKLGGVSLQTGTIPSKALREAAYLHSRFSARGMRTVASKSTNISDSEFLQEAIHTKNTIVDKQEAILLNQLMRNGITILPGEASFKDEHTLEILSPKGNKDTLSADIIILATGSRARRPKEIPFECDNVLDSSSILKLSRLPDSLAVIGGGVIACEFATIFAMLGVKITIIDSHENLLAYMDSDITHILEQHMLEMGINITLSTNITAVESDNKNVTIHTDGEEINTSHILYAIGRIPNVELLKIENAGLKAEDQGWIPVSENSQTCVDHIYVIGDLAGRPSLASTAMEQGRRAISHAYSKHYKHLSSPLPMAIYTIPELSYVGATELELKQDGVDYVSGHASYSESARGQIIGANNGYLKILTDRNTLRVLGVHIIGETASELIHVGQIVMGYNGTVEDLANNVYNYPTLAECYKSAALDCLNKLEQ</sequence>
<dbReference type="InterPro" id="IPR050151">
    <property type="entry name" value="Class-I_Pyr_Nuc-Dis_Oxidored"/>
</dbReference>
<protein>
    <recommendedName>
        <fullName evidence="5">NAD(P)(+) transhydrogenase (Si-specific)</fullName>
        <ecNumber evidence="5">1.6.1.1</ecNumber>
    </recommendedName>
    <alternativeName>
        <fullName evidence="12">NAD(P)(+) transhydrogenase [B-specific]</fullName>
    </alternativeName>
</protein>
<keyword evidence="7" id="KW-0285">Flavoprotein</keyword>
<dbReference type="NCBIfam" id="NF003585">
    <property type="entry name" value="PRK05249.1"/>
    <property type="match status" value="1"/>
</dbReference>
<feature type="domain" description="Pyridine nucleotide-disulphide oxidoreductase dimerisation" evidence="13">
    <location>
        <begin position="348"/>
        <end position="455"/>
    </location>
</feature>
<dbReference type="FunFam" id="3.30.390.30:FF:000001">
    <property type="entry name" value="Dihydrolipoyl dehydrogenase"/>
    <property type="match status" value="1"/>
</dbReference>
<keyword evidence="8" id="KW-0274">FAD</keyword>
<evidence type="ECO:0000256" key="8">
    <source>
        <dbReference type="ARBA" id="ARBA00022827"/>
    </source>
</evidence>
<dbReference type="InterPro" id="IPR004099">
    <property type="entry name" value="Pyr_nucl-diS_OxRdtase_dimer"/>
</dbReference>
<evidence type="ECO:0000256" key="11">
    <source>
        <dbReference type="ARBA" id="ARBA00023027"/>
    </source>
</evidence>
<evidence type="ECO:0000256" key="10">
    <source>
        <dbReference type="ARBA" id="ARBA00023002"/>
    </source>
</evidence>
<comment type="cofactor">
    <cofactor evidence="1">
        <name>FAD</name>
        <dbReference type="ChEBI" id="CHEBI:57692"/>
    </cofactor>
</comment>